<dbReference type="Gene3D" id="2.60.40.1760">
    <property type="entry name" value="glycosyl hydrolase (family 31)"/>
    <property type="match status" value="1"/>
</dbReference>
<dbReference type="CDD" id="cd06591">
    <property type="entry name" value="GH31_xylosidase_XylS"/>
    <property type="match status" value="1"/>
</dbReference>
<dbReference type="SUPFAM" id="SSF51011">
    <property type="entry name" value="Glycosyl hydrolase domain"/>
    <property type="match status" value="1"/>
</dbReference>
<name>A0A928BRC4_XYLRU</name>
<dbReference type="GO" id="GO:0005975">
    <property type="term" value="P:carbohydrate metabolic process"/>
    <property type="evidence" value="ECO:0007669"/>
    <property type="project" value="InterPro"/>
</dbReference>
<evidence type="ECO:0000259" key="5">
    <source>
        <dbReference type="Pfam" id="PF21365"/>
    </source>
</evidence>
<feature type="chain" id="PRO_5037986229" evidence="3">
    <location>
        <begin position="20"/>
        <end position="716"/>
    </location>
</feature>
<organism evidence="6 7">
    <name type="scientific">Xylanibacter ruminicola</name>
    <name type="common">Prevotella ruminicola</name>
    <dbReference type="NCBI Taxonomy" id="839"/>
    <lineage>
        <taxon>Bacteria</taxon>
        <taxon>Pseudomonadati</taxon>
        <taxon>Bacteroidota</taxon>
        <taxon>Bacteroidia</taxon>
        <taxon>Bacteroidales</taxon>
        <taxon>Prevotellaceae</taxon>
        <taxon>Xylanibacter</taxon>
    </lineage>
</organism>
<dbReference type="AlphaFoldDB" id="A0A928BRC4"/>
<dbReference type="InterPro" id="IPR000322">
    <property type="entry name" value="Glyco_hydro_31_TIM"/>
</dbReference>
<keyword evidence="3" id="KW-0732">Signal</keyword>
<dbReference type="InterPro" id="IPR011013">
    <property type="entry name" value="Gal_mutarotase_sf_dom"/>
</dbReference>
<dbReference type="Pfam" id="PF21365">
    <property type="entry name" value="Glyco_hydro_31_3rd"/>
    <property type="match status" value="1"/>
</dbReference>
<feature type="domain" description="Glycosyl hydrolase family 31 C-terminal" evidence="5">
    <location>
        <begin position="627"/>
        <end position="715"/>
    </location>
</feature>
<protein>
    <submittedName>
        <fullName evidence="6">Glycosyl hydrolase family 31</fullName>
    </submittedName>
</protein>
<dbReference type="InterPro" id="IPR051816">
    <property type="entry name" value="Glycosyl_Hydrolase_31"/>
</dbReference>
<reference evidence="6" key="1">
    <citation type="submission" date="2019-04" db="EMBL/GenBank/DDBJ databases">
        <title>Evolution of Biomass-Degrading Anaerobic Consortia Revealed by Metagenomics.</title>
        <authorList>
            <person name="Peng X."/>
        </authorList>
    </citation>
    <scope>NUCLEOTIDE SEQUENCE</scope>
    <source>
        <strain evidence="6">SIG141</strain>
    </source>
</reference>
<dbReference type="SUPFAM" id="SSF74650">
    <property type="entry name" value="Galactose mutarotase-like"/>
    <property type="match status" value="1"/>
</dbReference>
<dbReference type="GO" id="GO:0030246">
    <property type="term" value="F:carbohydrate binding"/>
    <property type="evidence" value="ECO:0007669"/>
    <property type="project" value="InterPro"/>
</dbReference>
<evidence type="ECO:0000256" key="2">
    <source>
        <dbReference type="RuleBase" id="RU361185"/>
    </source>
</evidence>
<proteinExistence type="inferred from homology"/>
<dbReference type="InterPro" id="IPR017853">
    <property type="entry name" value="GH"/>
</dbReference>
<dbReference type="PANTHER" id="PTHR43863:SF2">
    <property type="entry name" value="MALTASE-GLUCOAMYLASE"/>
    <property type="match status" value="1"/>
</dbReference>
<dbReference type="PANTHER" id="PTHR43863">
    <property type="entry name" value="HYDROLASE, PUTATIVE (AFU_ORTHOLOGUE AFUA_1G03140)-RELATED"/>
    <property type="match status" value="1"/>
</dbReference>
<keyword evidence="2" id="KW-0326">Glycosidase</keyword>
<comment type="caution">
    <text evidence="6">The sequence shown here is derived from an EMBL/GenBank/DDBJ whole genome shotgun (WGS) entry which is preliminary data.</text>
</comment>
<sequence>MRKFLSMVLLGVAALSAVAQQKLTVTYVARNAVRVRYAEPKAKNTLPDWIYVKHDELKKADVTATIKGNTLTIRNKKGVIVFQATNHELTEGEATLTFNSPKDECLYGLGQFQDGYSNVRGLSRRLTQVNTQISIPMLLSSKGYGVLWNNYGLTEFNPCDKSVSLSKRAGTGSREIVDVTSTEGGKREVRERHIFEATIEIDEDGDYALLLDVGQKMARRHNLSIDGQPVIEMQNLWLPPTASKIVHLTKGTHHLSAELTKDDKPVVYYNKVKDETTFRSPVSDAVDYTVFVGTPDEIIATYRELTGECPQMPEWALGYIHCRERFHSSDEILQTANRFRHEQLPVSMLVQDWQYWGKYGWNSMRFDEEYYPDPKALTDSLHQMGMKLMLSVWSKIDKNSEVGKQMQTAGYYIPETDWIDFFNPEAANAYWKNFKERLLPLGIDAWWQDATEPENDDLQGRKVNNGVWSGEQVRNVYPLLVNKTVYEGLKEAGKEPMILTRCGFAGIQRYGSAMWSGDVGNDWETFRRQITAGLGMQAAGIPWWTYDAGGFFRPRDQYTDSAYIERMLRWIETAVYLPLMRVHGYMSNTEPWNYGKEAQDIIAQCLKERYRLMPYIKRCAKGVSEEGGTMMRPLVFDFYNDAEALKQKYEYMFGPALLVSPVTEPGVDSWKTYLPKNEGGWTDYRTGQHYDGGQYVTTSVTKAFIPVFVRAGYTIN</sequence>
<dbReference type="Gene3D" id="3.20.20.80">
    <property type="entry name" value="Glycosidases"/>
    <property type="match status" value="1"/>
</dbReference>
<gene>
    <name evidence="6" type="ORF">E7102_02975</name>
</gene>
<dbReference type="EMBL" id="SUYD01000003">
    <property type="protein sequence ID" value="MBE6265426.1"/>
    <property type="molecule type" value="Genomic_DNA"/>
</dbReference>
<evidence type="ECO:0000313" key="6">
    <source>
        <dbReference type="EMBL" id="MBE6265426.1"/>
    </source>
</evidence>
<keyword evidence="2 6" id="KW-0378">Hydrolase</keyword>
<dbReference type="Proteomes" id="UP000763088">
    <property type="component" value="Unassembled WGS sequence"/>
</dbReference>
<evidence type="ECO:0000259" key="4">
    <source>
        <dbReference type="Pfam" id="PF01055"/>
    </source>
</evidence>
<dbReference type="InterPro" id="IPR013780">
    <property type="entry name" value="Glyco_hydro_b"/>
</dbReference>
<dbReference type="InterPro" id="IPR048395">
    <property type="entry name" value="Glyco_hydro_31_C"/>
</dbReference>
<dbReference type="CDD" id="cd14752">
    <property type="entry name" value="GH31_N"/>
    <property type="match status" value="1"/>
</dbReference>
<dbReference type="GO" id="GO:0004553">
    <property type="term" value="F:hydrolase activity, hydrolyzing O-glycosyl compounds"/>
    <property type="evidence" value="ECO:0007669"/>
    <property type="project" value="InterPro"/>
</dbReference>
<evidence type="ECO:0000256" key="1">
    <source>
        <dbReference type="ARBA" id="ARBA00007806"/>
    </source>
</evidence>
<dbReference type="Gene3D" id="2.60.40.1180">
    <property type="entry name" value="Golgi alpha-mannosidase II"/>
    <property type="match status" value="1"/>
</dbReference>
<evidence type="ECO:0000313" key="7">
    <source>
        <dbReference type="Proteomes" id="UP000763088"/>
    </source>
</evidence>
<dbReference type="Pfam" id="PF01055">
    <property type="entry name" value="Glyco_hydro_31_2nd"/>
    <property type="match status" value="1"/>
</dbReference>
<evidence type="ECO:0000256" key="3">
    <source>
        <dbReference type="SAM" id="SignalP"/>
    </source>
</evidence>
<feature type="signal peptide" evidence="3">
    <location>
        <begin position="1"/>
        <end position="19"/>
    </location>
</feature>
<accession>A0A928BRC4</accession>
<comment type="similarity">
    <text evidence="1 2">Belongs to the glycosyl hydrolase 31 family.</text>
</comment>
<feature type="domain" description="Glycoside hydrolase family 31 TIM barrel" evidence="4">
    <location>
        <begin position="310"/>
        <end position="616"/>
    </location>
</feature>
<dbReference type="SUPFAM" id="SSF51445">
    <property type="entry name" value="(Trans)glycosidases"/>
    <property type="match status" value="1"/>
</dbReference>